<dbReference type="Proteomes" id="UP000886998">
    <property type="component" value="Unassembled WGS sequence"/>
</dbReference>
<reference evidence="1" key="1">
    <citation type="submission" date="2020-08" db="EMBL/GenBank/DDBJ databases">
        <title>Multicomponent nature underlies the extraordinary mechanical properties of spider dragline silk.</title>
        <authorList>
            <person name="Kono N."/>
            <person name="Nakamura H."/>
            <person name="Mori M."/>
            <person name="Yoshida Y."/>
            <person name="Ohtoshi R."/>
            <person name="Malay A.D."/>
            <person name="Moran D.A.P."/>
            <person name="Tomita M."/>
            <person name="Numata K."/>
            <person name="Arakawa K."/>
        </authorList>
    </citation>
    <scope>NUCLEOTIDE SEQUENCE</scope>
</reference>
<evidence type="ECO:0000313" key="2">
    <source>
        <dbReference type="Proteomes" id="UP000886998"/>
    </source>
</evidence>
<gene>
    <name evidence="1" type="ORF">TNIN_114691</name>
</gene>
<comment type="caution">
    <text evidence="1">The sequence shown here is derived from an EMBL/GenBank/DDBJ whole genome shotgun (WGS) entry which is preliminary data.</text>
</comment>
<accession>A0A8X7C121</accession>
<dbReference type="AlphaFoldDB" id="A0A8X7C121"/>
<evidence type="ECO:0000313" key="1">
    <source>
        <dbReference type="EMBL" id="GFY52786.1"/>
    </source>
</evidence>
<proteinExistence type="predicted"/>
<dbReference type="EMBL" id="BMAV01008908">
    <property type="protein sequence ID" value="GFY52786.1"/>
    <property type="molecule type" value="Genomic_DNA"/>
</dbReference>
<keyword evidence="2" id="KW-1185">Reference proteome</keyword>
<name>A0A8X7C121_9ARAC</name>
<sequence>MALGESLACTKKSLLEFLEPLFESCFTGNRASKSGAMKSLLRKIFSPQGRGGGSFLAPEPPSNWPIGPSAILQNLRGRAEKKGKKLCNLVAAEVGKYLVCH</sequence>
<protein>
    <submittedName>
        <fullName evidence="1">Uncharacterized protein</fullName>
    </submittedName>
</protein>
<organism evidence="1 2">
    <name type="scientific">Trichonephila inaurata madagascariensis</name>
    <dbReference type="NCBI Taxonomy" id="2747483"/>
    <lineage>
        <taxon>Eukaryota</taxon>
        <taxon>Metazoa</taxon>
        <taxon>Ecdysozoa</taxon>
        <taxon>Arthropoda</taxon>
        <taxon>Chelicerata</taxon>
        <taxon>Arachnida</taxon>
        <taxon>Araneae</taxon>
        <taxon>Araneomorphae</taxon>
        <taxon>Entelegynae</taxon>
        <taxon>Araneoidea</taxon>
        <taxon>Nephilidae</taxon>
        <taxon>Trichonephila</taxon>
        <taxon>Trichonephila inaurata</taxon>
    </lineage>
</organism>